<dbReference type="EMBL" id="BHZD01000001">
    <property type="protein sequence ID" value="GCD47610.1"/>
    <property type="molecule type" value="Genomic_DNA"/>
</dbReference>
<proteinExistence type="predicted"/>
<name>A0A401WEA2_STREY</name>
<dbReference type="RefSeq" id="WP_125057681.1">
    <property type="nucleotide sequence ID" value="NZ_BHZD01000001.1"/>
</dbReference>
<reference evidence="2 3" key="1">
    <citation type="submission" date="2018-11" db="EMBL/GenBank/DDBJ databases">
        <title>Whole genome sequence of Streptomyces paromomycinus NBRC 15454(T).</title>
        <authorList>
            <person name="Komaki H."/>
            <person name="Tamura T."/>
        </authorList>
    </citation>
    <scope>NUCLEOTIDE SEQUENCE [LARGE SCALE GENOMIC DNA]</scope>
    <source>
        <strain evidence="2 3">NBRC 15454</strain>
    </source>
</reference>
<dbReference type="Proteomes" id="UP000286746">
    <property type="component" value="Unassembled WGS sequence"/>
</dbReference>
<keyword evidence="1" id="KW-0812">Transmembrane</keyword>
<feature type="transmembrane region" description="Helical" evidence="1">
    <location>
        <begin position="56"/>
        <end position="72"/>
    </location>
</feature>
<feature type="transmembrane region" description="Helical" evidence="1">
    <location>
        <begin position="93"/>
        <end position="115"/>
    </location>
</feature>
<evidence type="ECO:0000313" key="3">
    <source>
        <dbReference type="Proteomes" id="UP000286746"/>
    </source>
</evidence>
<accession>A0A401WEA2</accession>
<gene>
    <name evidence="2" type="ORF">GKJPGBOP_07402</name>
</gene>
<keyword evidence="1" id="KW-1133">Transmembrane helix</keyword>
<evidence type="ECO:0000313" key="2">
    <source>
        <dbReference type="EMBL" id="GCD47610.1"/>
    </source>
</evidence>
<feature type="transmembrane region" description="Helical" evidence="1">
    <location>
        <begin position="30"/>
        <end position="50"/>
    </location>
</feature>
<keyword evidence="1" id="KW-0472">Membrane</keyword>
<keyword evidence="3" id="KW-1185">Reference proteome</keyword>
<comment type="caution">
    <text evidence="2">The sequence shown here is derived from an EMBL/GenBank/DDBJ whole genome shotgun (WGS) entry which is preliminary data.</text>
</comment>
<protein>
    <submittedName>
        <fullName evidence="2">Uncharacterized protein</fullName>
    </submittedName>
</protein>
<dbReference type="AlphaFoldDB" id="A0A401WEA2"/>
<feature type="transmembrane region" description="Helical" evidence="1">
    <location>
        <begin position="121"/>
        <end position="142"/>
    </location>
</feature>
<evidence type="ECO:0000256" key="1">
    <source>
        <dbReference type="SAM" id="Phobius"/>
    </source>
</evidence>
<sequence>MADTTATTTAPETYEDPRVQDTFKKVHKFIGLYGVISVIVLGTVAAMAITGNEASPFMWIRGSILLLVWPLFHRMATRSAQGDARQYDRLGTVTVILPIAIIVVDLIPGLCPPWYAAMQGVSALALVGAAVLTRGAAVRNVFPKLAKKKKA</sequence>
<organism evidence="2 3">
    <name type="scientific">Streptomyces paromomycinus</name>
    <name type="common">Streptomyces rimosus subsp. paromomycinus</name>
    <dbReference type="NCBI Taxonomy" id="92743"/>
    <lineage>
        <taxon>Bacteria</taxon>
        <taxon>Bacillati</taxon>
        <taxon>Actinomycetota</taxon>
        <taxon>Actinomycetes</taxon>
        <taxon>Kitasatosporales</taxon>
        <taxon>Streptomycetaceae</taxon>
        <taxon>Streptomyces</taxon>
    </lineage>
</organism>